<evidence type="ECO:0000313" key="3">
    <source>
        <dbReference type="Proteomes" id="UP001519310"/>
    </source>
</evidence>
<dbReference type="InterPro" id="IPR047757">
    <property type="entry name" value="AfsA-like"/>
</dbReference>
<proteinExistence type="predicted"/>
<dbReference type="RefSeq" id="WP_229920893.1">
    <property type="nucleotide sequence ID" value="NZ_BMVL01000028.1"/>
</dbReference>
<comment type="caution">
    <text evidence="2">The sequence shown here is derived from an EMBL/GenBank/DDBJ whole genome shotgun (WGS) entry which is preliminary data.</text>
</comment>
<accession>A0ABS4KWG5</accession>
<sequence length="320" mass="35512">MTMLTIGKNAPVLPLPGVEQPWMRCNDARRLTTTVPREYVHRSSLAEVFLTGCERTGEDTFSLRGQWPRAHTFFTSADGTSHDPVQAGETIRQTGLYLCHAVYGVPLGHNVLLWSLDFTSHPEHMRIGRGPSDLDMNALCTGFTWKGNRFSGFLRVDIHRDGHLAATGTARFSCVAPATYRRLRGDRGLHASTRPLPRRTPVPATTTGRLLPFDVVLAPTDRTDRWQLSPDLDHPILFEHANDHHPGMVLVEAARQAASALHTTTTFTPTGIATEFHHYAELDTPCWIDATHTTPDHITVTGHQDNRTVFRSTITGTTTA</sequence>
<name>A0ABS4KWG5_STRAV</name>
<evidence type="ECO:0000313" key="2">
    <source>
        <dbReference type="EMBL" id="MBP2034364.1"/>
    </source>
</evidence>
<organism evidence="2 3">
    <name type="scientific">Streptomyces avidinii</name>
    <dbReference type="NCBI Taxonomy" id="1895"/>
    <lineage>
        <taxon>Bacteria</taxon>
        <taxon>Bacillati</taxon>
        <taxon>Actinomycetota</taxon>
        <taxon>Actinomycetes</taxon>
        <taxon>Kitasatosporales</taxon>
        <taxon>Streptomycetaceae</taxon>
        <taxon>Streptomyces</taxon>
    </lineage>
</organism>
<dbReference type="NCBIfam" id="NF041195">
    <property type="entry name" value="ScbA_BarX_GamBu"/>
    <property type="match status" value="1"/>
</dbReference>
<reference evidence="2 3" key="1">
    <citation type="submission" date="2021-03" db="EMBL/GenBank/DDBJ databases">
        <title>Genomic Encyclopedia of Type Strains, Phase IV (KMG-IV): sequencing the most valuable type-strain genomes for metagenomic binning, comparative biology and taxonomic classification.</title>
        <authorList>
            <person name="Goeker M."/>
        </authorList>
    </citation>
    <scope>NUCLEOTIDE SEQUENCE [LARGE SCALE GENOMIC DNA]</scope>
    <source>
        <strain evidence="2 3">DSM 40526</strain>
    </source>
</reference>
<dbReference type="EMBL" id="JAGGLQ010000001">
    <property type="protein sequence ID" value="MBP2034364.1"/>
    <property type="molecule type" value="Genomic_DNA"/>
</dbReference>
<dbReference type="Proteomes" id="UP001519310">
    <property type="component" value="Unassembled WGS sequence"/>
</dbReference>
<evidence type="ECO:0000259" key="1">
    <source>
        <dbReference type="Pfam" id="PF03756"/>
    </source>
</evidence>
<feature type="domain" description="A-factor biosynthesis hotdog" evidence="1">
    <location>
        <begin position="39"/>
        <end position="174"/>
    </location>
</feature>
<protein>
    <recommendedName>
        <fullName evidence="1">A-factor biosynthesis hotdog domain-containing protein</fullName>
    </recommendedName>
</protein>
<dbReference type="Pfam" id="PF03756">
    <property type="entry name" value="AfsA"/>
    <property type="match status" value="2"/>
</dbReference>
<feature type="domain" description="A-factor biosynthesis hotdog" evidence="1">
    <location>
        <begin position="224"/>
        <end position="302"/>
    </location>
</feature>
<gene>
    <name evidence="2" type="ORF">J2Z77_000148</name>
</gene>
<keyword evidence="3" id="KW-1185">Reference proteome</keyword>
<dbReference type="InterPro" id="IPR005509">
    <property type="entry name" value="AfsA_hotdog_dom"/>
</dbReference>